<keyword evidence="3" id="KW-1185">Reference proteome</keyword>
<dbReference type="SUPFAM" id="SSF53822">
    <property type="entry name" value="Periplasmic binding protein-like I"/>
    <property type="match status" value="1"/>
</dbReference>
<dbReference type="Proteomes" id="UP001367030">
    <property type="component" value="Unassembled WGS sequence"/>
</dbReference>
<organism evidence="2 3">
    <name type="scientific">Variovorax robiniae</name>
    <dbReference type="NCBI Taxonomy" id="1836199"/>
    <lineage>
        <taxon>Bacteria</taxon>
        <taxon>Pseudomonadati</taxon>
        <taxon>Pseudomonadota</taxon>
        <taxon>Betaproteobacteria</taxon>
        <taxon>Burkholderiales</taxon>
        <taxon>Comamonadaceae</taxon>
        <taxon>Variovorax</taxon>
    </lineage>
</organism>
<reference evidence="2 3" key="1">
    <citation type="submission" date="2024-03" db="EMBL/GenBank/DDBJ databases">
        <title>Novel species of the genus Variovorax.</title>
        <authorList>
            <person name="Liu Q."/>
            <person name="Xin Y.-H."/>
        </authorList>
    </citation>
    <scope>NUCLEOTIDE SEQUENCE [LARGE SCALE GENOMIC DNA]</scope>
    <source>
        <strain evidence="2 3">KACC 18901</strain>
    </source>
</reference>
<name>A0ABU8XEI5_9BURK</name>
<keyword evidence="1" id="KW-0732">Signal</keyword>
<dbReference type="RefSeq" id="WP_340338333.1">
    <property type="nucleotide sequence ID" value="NZ_JBBKZS010000015.1"/>
</dbReference>
<feature type="signal peptide" evidence="1">
    <location>
        <begin position="1"/>
        <end position="23"/>
    </location>
</feature>
<dbReference type="PANTHER" id="PTHR35271:SF1">
    <property type="entry name" value="ABC TRANSPORTER, SUBSTRATE-BINDING LIPOPROTEIN"/>
    <property type="match status" value="1"/>
</dbReference>
<accession>A0ABU8XEI5</accession>
<dbReference type="Pfam" id="PF04392">
    <property type="entry name" value="ABC_sub_bind"/>
    <property type="match status" value="1"/>
</dbReference>
<protein>
    <submittedName>
        <fullName evidence="2">ABC transporter substrate-binding protein</fullName>
    </submittedName>
</protein>
<dbReference type="Gene3D" id="3.40.50.2300">
    <property type="match status" value="2"/>
</dbReference>
<dbReference type="EMBL" id="JBBKZS010000015">
    <property type="protein sequence ID" value="MEJ8858272.1"/>
    <property type="molecule type" value="Genomic_DNA"/>
</dbReference>
<sequence length="328" mass="35145">MKRRTACHAMLLAIMASPRMTWAQVADRPARLAFLVEPALDAPLQQAVVKALREGLRTLGYIEGRNYSIEFRSADGTFARLPALASELLRQQPDVLVTAWPAAAMAAKEATRTVPVVAVSVDNPVTMGLAQSFAQPGGNITGVGSWAVEIVAKRLQVLREFVPAAKRFGVLFNPNVAGPGLERAVADWQKGLGLPIHAYAASGPGDFDGAFAAMAKDGVGGLLVFADSNTYTHRVVLNQLCLQRRMPSVWGGRDFMTGGALASYQSDYPDMFRRSATLIDKILKGTKPGDIPFEQASKLELVIDAKAAKALDVVVPPALLLSADHVIE</sequence>
<dbReference type="InterPro" id="IPR028082">
    <property type="entry name" value="Peripla_BP_I"/>
</dbReference>
<evidence type="ECO:0000313" key="3">
    <source>
        <dbReference type="Proteomes" id="UP001367030"/>
    </source>
</evidence>
<evidence type="ECO:0000313" key="2">
    <source>
        <dbReference type="EMBL" id="MEJ8858272.1"/>
    </source>
</evidence>
<evidence type="ECO:0000256" key="1">
    <source>
        <dbReference type="SAM" id="SignalP"/>
    </source>
</evidence>
<dbReference type="InterPro" id="IPR007487">
    <property type="entry name" value="ABC_transpt-TYRBP-like"/>
</dbReference>
<proteinExistence type="predicted"/>
<gene>
    <name evidence="2" type="ORF">WKW79_27135</name>
</gene>
<dbReference type="CDD" id="cd06325">
    <property type="entry name" value="PBP1_ABC_unchar_transporter"/>
    <property type="match status" value="1"/>
</dbReference>
<comment type="caution">
    <text evidence="2">The sequence shown here is derived from an EMBL/GenBank/DDBJ whole genome shotgun (WGS) entry which is preliminary data.</text>
</comment>
<feature type="chain" id="PRO_5047260515" evidence="1">
    <location>
        <begin position="24"/>
        <end position="328"/>
    </location>
</feature>
<dbReference type="PANTHER" id="PTHR35271">
    <property type="entry name" value="ABC TRANSPORTER, SUBSTRATE-BINDING LIPOPROTEIN-RELATED"/>
    <property type="match status" value="1"/>
</dbReference>